<proteinExistence type="inferred from homology"/>
<protein>
    <recommendedName>
        <fullName evidence="6">TIGR01777 family protein</fullName>
    </recommendedName>
</protein>
<comment type="caution">
    <text evidence="4">The sequence shown here is derived from an EMBL/GenBank/DDBJ whole genome shotgun (WGS) entry which is preliminary data.</text>
</comment>
<dbReference type="EMBL" id="PJNB01000001">
    <property type="protein sequence ID" value="PKW15124.1"/>
    <property type="molecule type" value="Genomic_DNA"/>
</dbReference>
<evidence type="ECO:0000259" key="3">
    <source>
        <dbReference type="Pfam" id="PF08338"/>
    </source>
</evidence>
<dbReference type="OrthoDB" id="9801773at2"/>
<dbReference type="PANTHER" id="PTHR11092">
    <property type="entry name" value="SUGAR NUCLEOTIDE EPIMERASE RELATED"/>
    <property type="match status" value="1"/>
</dbReference>
<evidence type="ECO:0000259" key="2">
    <source>
        <dbReference type="Pfam" id="PF01370"/>
    </source>
</evidence>
<keyword evidence="5" id="KW-1185">Reference proteome</keyword>
<dbReference type="Pfam" id="PF01370">
    <property type="entry name" value="Epimerase"/>
    <property type="match status" value="1"/>
</dbReference>
<dbReference type="PANTHER" id="PTHR11092:SF0">
    <property type="entry name" value="EPIMERASE FAMILY PROTEIN SDR39U1"/>
    <property type="match status" value="1"/>
</dbReference>
<dbReference type="STRING" id="994479.GCA_000194155_02634"/>
<dbReference type="InterPro" id="IPR013549">
    <property type="entry name" value="DUF1731"/>
</dbReference>
<dbReference type="SUPFAM" id="SSF51735">
    <property type="entry name" value="NAD(P)-binding Rossmann-fold domains"/>
    <property type="match status" value="1"/>
</dbReference>
<dbReference type="Proteomes" id="UP000233786">
    <property type="component" value="Unassembled WGS sequence"/>
</dbReference>
<evidence type="ECO:0000256" key="1">
    <source>
        <dbReference type="ARBA" id="ARBA00009353"/>
    </source>
</evidence>
<accession>A0A2N3XWS9</accession>
<organism evidence="4 5">
    <name type="scientific">Saccharopolyspora spinosa</name>
    <dbReference type="NCBI Taxonomy" id="60894"/>
    <lineage>
        <taxon>Bacteria</taxon>
        <taxon>Bacillati</taxon>
        <taxon>Actinomycetota</taxon>
        <taxon>Actinomycetes</taxon>
        <taxon>Pseudonocardiales</taxon>
        <taxon>Pseudonocardiaceae</taxon>
        <taxon>Saccharopolyspora</taxon>
    </lineage>
</organism>
<dbReference type="InterPro" id="IPR001509">
    <property type="entry name" value="Epimerase_deHydtase"/>
</dbReference>
<name>A0A2N3XWS9_SACSN</name>
<evidence type="ECO:0000313" key="5">
    <source>
        <dbReference type="Proteomes" id="UP000233786"/>
    </source>
</evidence>
<dbReference type="InterPro" id="IPR010099">
    <property type="entry name" value="SDR39U1"/>
</dbReference>
<gene>
    <name evidence="4" type="ORF">A8926_2807</name>
</gene>
<evidence type="ECO:0008006" key="6">
    <source>
        <dbReference type="Google" id="ProtNLM"/>
    </source>
</evidence>
<dbReference type="NCBIfam" id="TIGR01777">
    <property type="entry name" value="yfcH"/>
    <property type="match status" value="1"/>
</dbReference>
<dbReference type="Gene3D" id="3.40.50.720">
    <property type="entry name" value="NAD(P)-binding Rossmann-like Domain"/>
    <property type="match status" value="1"/>
</dbReference>
<dbReference type="InterPro" id="IPR036291">
    <property type="entry name" value="NAD(P)-bd_dom_sf"/>
</dbReference>
<feature type="domain" description="NAD-dependent epimerase/dehydratase" evidence="2">
    <location>
        <begin position="3"/>
        <end position="213"/>
    </location>
</feature>
<reference evidence="4" key="1">
    <citation type="submission" date="2017-12" db="EMBL/GenBank/DDBJ databases">
        <title>Sequencing the genomes of 1000 Actinobacteria strains.</title>
        <authorList>
            <person name="Klenk H.-P."/>
        </authorList>
    </citation>
    <scope>NUCLEOTIDE SEQUENCE [LARGE SCALE GENOMIC DNA]</scope>
    <source>
        <strain evidence="4">DSM 44228</strain>
    </source>
</reference>
<feature type="domain" description="DUF1731" evidence="3">
    <location>
        <begin position="246"/>
        <end position="291"/>
    </location>
</feature>
<dbReference type="Pfam" id="PF08338">
    <property type="entry name" value="DUF1731"/>
    <property type="match status" value="1"/>
</dbReference>
<comment type="similarity">
    <text evidence="1">Belongs to the NAD(P)-dependent epimerase/dehydratase family. SDR39U1 subfamily.</text>
</comment>
<dbReference type="RefSeq" id="WP_010695360.1">
    <property type="nucleotide sequence ID" value="NZ_CP061007.1"/>
</dbReference>
<sequence>MHVVVAGSSGLIGTSLVVGLRQAGHDVVRLVRRLPQAPDERGWDPETGQLDADALDGADAVVNLCGAGIGDKRWTPERKRLLVHSRVRPTQVLAEAVAAKGVPVLANGSAVGFYGDSGPKPVTETSAPGTDFLADLCRQWEAATGAAARAGARVVLLRSGLVLAPSGGLLGQLRPLFSLLLGGRLGDGSQYFPWISLDDEVAAIRFVLERPEVSGPVNLTGPAPVTNAEFTRALGEALGRPAPWIVPGFALRIVLGELADQILGGQRAVPTVLEAQGFTFQHPSIGAALAAAVSE</sequence>
<evidence type="ECO:0000313" key="4">
    <source>
        <dbReference type="EMBL" id="PKW15124.1"/>
    </source>
</evidence>
<dbReference type="AlphaFoldDB" id="A0A2N3XWS9"/>